<evidence type="ECO:0008006" key="2">
    <source>
        <dbReference type="Google" id="ProtNLM"/>
    </source>
</evidence>
<comment type="caution">
    <text evidence="1">The sequence shown here is derived from an EMBL/GenBank/DDBJ whole genome shotgun (WGS) entry which is preliminary data.</text>
</comment>
<dbReference type="EMBL" id="LAZR01032694">
    <property type="protein sequence ID" value="KKL50179.1"/>
    <property type="molecule type" value="Genomic_DNA"/>
</dbReference>
<dbReference type="InterPro" id="IPR038071">
    <property type="entry name" value="UROD/MetE-like_sf"/>
</dbReference>
<gene>
    <name evidence="1" type="ORF">LCGC14_2308080</name>
</gene>
<sequence length="193" mass="22158">MMNSRERVRRAIEMTGPDRVPLMHDTLPGAEVRYGDALEDLYRKYPEDLVRVGSATYGEFGPEIGLASRDPWGSLWVRPNDEHKGQVVSYPLADWADLDSYQPPDTASDEIIAEMVRRIEENDGLKYTLADGDTLWQRMYYLRGFQAANTDLLVEPKRCAELRDLILEVMLRRLKRLAALDGLDGVHFRDDWG</sequence>
<reference evidence="1" key="1">
    <citation type="journal article" date="2015" name="Nature">
        <title>Complex archaea that bridge the gap between prokaryotes and eukaryotes.</title>
        <authorList>
            <person name="Spang A."/>
            <person name="Saw J.H."/>
            <person name="Jorgensen S.L."/>
            <person name="Zaremba-Niedzwiedzka K."/>
            <person name="Martijn J."/>
            <person name="Lind A.E."/>
            <person name="van Eijk R."/>
            <person name="Schleper C."/>
            <person name="Guy L."/>
            <person name="Ettema T.J."/>
        </authorList>
    </citation>
    <scope>NUCLEOTIDE SEQUENCE</scope>
</reference>
<dbReference type="SUPFAM" id="SSF51726">
    <property type="entry name" value="UROD/MetE-like"/>
    <property type="match status" value="1"/>
</dbReference>
<organism evidence="1">
    <name type="scientific">marine sediment metagenome</name>
    <dbReference type="NCBI Taxonomy" id="412755"/>
    <lineage>
        <taxon>unclassified sequences</taxon>
        <taxon>metagenomes</taxon>
        <taxon>ecological metagenomes</taxon>
    </lineage>
</organism>
<dbReference type="AlphaFoldDB" id="A0A0F9CLY2"/>
<name>A0A0F9CLY2_9ZZZZ</name>
<evidence type="ECO:0000313" key="1">
    <source>
        <dbReference type="EMBL" id="KKL50179.1"/>
    </source>
</evidence>
<protein>
    <recommendedName>
        <fullName evidence="2">Uroporphyrinogen decarboxylase (URO-D) domain-containing protein</fullName>
    </recommendedName>
</protein>
<dbReference type="Gene3D" id="3.20.20.210">
    <property type="match status" value="1"/>
</dbReference>
<feature type="non-terminal residue" evidence="1">
    <location>
        <position position="193"/>
    </location>
</feature>
<accession>A0A0F9CLY2</accession>
<proteinExistence type="predicted"/>